<dbReference type="Proteomes" id="UP000499080">
    <property type="component" value="Unassembled WGS sequence"/>
</dbReference>
<evidence type="ECO:0000313" key="3">
    <source>
        <dbReference type="Proteomes" id="UP000499080"/>
    </source>
</evidence>
<proteinExistence type="predicted"/>
<dbReference type="GO" id="GO:0003676">
    <property type="term" value="F:nucleic acid binding"/>
    <property type="evidence" value="ECO:0007669"/>
    <property type="project" value="InterPro"/>
</dbReference>
<protein>
    <submittedName>
        <fullName evidence="2">Uncharacterized protein</fullName>
    </submittedName>
</protein>
<dbReference type="EMBL" id="BGPR01014066">
    <property type="protein sequence ID" value="GBN63568.1"/>
    <property type="molecule type" value="Genomic_DNA"/>
</dbReference>
<sequence>MKLKDCVPQIDDDYDLDTWDPNEIIEVLWDDGAPYPANILQFEENKKLMDLLIDDLVIGIVKANQVPLIQDLCKRVKRNEKSSLKLIRLGWVKAHIGIKGNDISDTLAKEATTDGLPASLPFSNIYLKTNDYSSPSRFGKLSGKIVRLADRLTAFFRKNQTNSCTGTENASNSPLAMAPSPSTSKDSVFIL</sequence>
<name>A0A4Y2QJU8_ARAVE</name>
<accession>A0A4Y2QJU8</accession>
<organism evidence="2 3">
    <name type="scientific">Araneus ventricosus</name>
    <name type="common">Orbweaver spider</name>
    <name type="synonym">Epeira ventricosa</name>
    <dbReference type="NCBI Taxonomy" id="182803"/>
    <lineage>
        <taxon>Eukaryota</taxon>
        <taxon>Metazoa</taxon>
        <taxon>Ecdysozoa</taxon>
        <taxon>Arthropoda</taxon>
        <taxon>Chelicerata</taxon>
        <taxon>Arachnida</taxon>
        <taxon>Araneae</taxon>
        <taxon>Araneomorphae</taxon>
        <taxon>Entelegynae</taxon>
        <taxon>Araneoidea</taxon>
        <taxon>Araneidae</taxon>
        <taxon>Araneus</taxon>
    </lineage>
</organism>
<dbReference type="SUPFAM" id="SSF53098">
    <property type="entry name" value="Ribonuclease H-like"/>
    <property type="match status" value="1"/>
</dbReference>
<gene>
    <name evidence="2" type="ORF">AVEN_244810_1</name>
</gene>
<dbReference type="InterPro" id="IPR012337">
    <property type="entry name" value="RNaseH-like_sf"/>
</dbReference>
<feature type="region of interest" description="Disordered" evidence="1">
    <location>
        <begin position="163"/>
        <end position="191"/>
    </location>
</feature>
<keyword evidence="3" id="KW-1185">Reference proteome</keyword>
<comment type="caution">
    <text evidence="2">The sequence shown here is derived from an EMBL/GenBank/DDBJ whole genome shotgun (WGS) entry which is preliminary data.</text>
</comment>
<dbReference type="AlphaFoldDB" id="A0A4Y2QJU8"/>
<evidence type="ECO:0000256" key="1">
    <source>
        <dbReference type="SAM" id="MobiDB-lite"/>
    </source>
</evidence>
<evidence type="ECO:0000313" key="2">
    <source>
        <dbReference type="EMBL" id="GBN63568.1"/>
    </source>
</evidence>
<dbReference type="InterPro" id="IPR036397">
    <property type="entry name" value="RNaseH_sf"/>
</dbReference>
<dbReference type="Gene3D" id="3.30.420.10">
    <property type="entry name" value="Ribonuclease H-like superfamily/Ribonuclease H"/>
    <property type="match status" value="1"/>
</dbReference>
<reference evidence="2 3" key="1">
    <citation type="journal article" date="2019" name="Sci. Rep.">
        <title>Orb-weaving spider Araneus ventricosus genome elucidates the spidroin gene catalogue.</title>
        <authorList>
            <person name="Kono N."/>
            <person name="Nakamura H."/>
            <person name="Ohtoshi R."/>
            <person name="Moran D.A.P."/>
            <person name="Shinohara A."/>
            <person name="Yoshida Y."/>
            <person name="Fujiwara M."/>
            <person name="Mori M."/>
            <person name="Tomita M."/>
            <person name="Arakawa K."/>
        </authorList>
    </citation>
    <scope>NUCLEOTIDE SEQUENCE [LARGE SCALE GENOMIC DNA]</scope>
</reference>